<keyword evidence="1" id="KW-0808">Transferase</keyword>
<evidence type="ECO:0000313" key="1">
    <source>
        <dbReference type="EMBL" id="QOP44191.1"/>
    </source>
</evidence>
<name>A0A7M1B387_9BACT</name>
<dbReference type="Proteomes" id="UP000593719">
    <property type="component" value="Chromosome"/>
</dbReference>
<dbReference type="NCBIfam" id="NF033452">
    <property type="entry name" value="BREX_1_MTaseX"/>
    <property type="match status" value="1"/>
</dbReference>
<accession>A0A7M1B387</accession>
<dbReference type="KEGG" id="ssei:FJR45_09645"/>
<dbReference type="GO" id="GO:0032259">
    <property type="term" value="P:methylation"/>
    <property type="evidence" value="ECO:0007669"/>
    <property type="project" value="UniProtKB-KW"/>
</dbReference>
<dbReference type="GO" id="GO:0008168">
    <property type="term" value="F:methyltransferase activity"/>
    <property type="evidence" value="ECO:0007669"/>
    <property type="project" value="UniProtKB-KW"/>
</dbReference>
<dbReference type="REBASE" id="450934">
    <property type="entry name" value="RM1.SspS26ORF9645P"/>
</dbReference>
<gene>
    <name evidence="1" type="primary">pglX</name>
    <name evidence="1" type="ORF">FJR45_09645</name>
</gene>
<organism evidence="1 2">
    <name type="scientific">Sulfurimonas sediminis</name>
    <dbReference type="NCBI Taxonomy" id="2590020"/>
    <lineage>
        <taxon>Bacteria</taxon>
        <taxon>Pseudomonadati</taxon>
        <taxon>Campylobacterota</taxon>
        <taxon>Epsilonproteobacteria</taxon>
        <taxon>Campylobacterales</taxon>
        <taxon>Sulfurimonadaceae</taxon>
        <taxon>Sulfurimonas</taxon>
    </lineage>
</organism>
<reference evidence="1 2" key="1">
    <citation type="submission" date="2019-06" db="EMBL/GenBank/DDBJ databases">
        <title>Sulfurimonas gotlandica sp. nov., a chemoautotrophic and psychrotolerant epsilonproteobacterium isolated from a pelagic redoxcline, and an emended description of the genus Sulfurimonas.</title>
        <authorList>
            <person name="Wang S."/>
            <person name="Jiang L."/>
            <person name="Shao Z."/>
        </authorList>
    </citation>
    <scope>NUCLEOTIDE SEQUENCE [LARGE SCALE GENOMIC DNA]</scope>
    <source>
        <strain evidence="1 2">S2-6</strain>
    </source>
</reference>
<dbReference type="EMBL" id="CP041235">
    <property type="protein sequence ID" value="QOP44191.1"/>
    <property type="molecule type" value="Genomic_DNA"/>
</dbReference>
<sequence length="582" mass="68136">MENKMATYIRLTDYKSSDEKEQEFFNPENRYKAKQEDFSNIPGNYIAYWLSDTVINHFSKNIFLGNEVITREGMATADNDRFLRYWNEANFNDIGFNLQTIDEANKSHKRWFPYNKGGEFRKWYGNNEYLVDWQNDGYGVKNNIDQKTGRLRSHNYNGEFAFQKGMTWAALSSSKISVRFSNYGFMFDSKGAMGFSDKNIEYFIALINSCVGMKFLEILAPTVDFKVGDIIKIPLIKHKEEIINTIVKTNISIAKQEWDSREISWDFTKNELIKHKNDSKIETAYSNYCDYWREKFNTLHQNEEELNKLFIDIYELQDELTPDVELKDITILKNETKIIDNELVFQADEIMKQFISYGVGVMFGRYSLDSDGLLIANIGQEVPPSTTFEIDDDNVIPVLEDDYFKDDIASRFVQFVKATFGEEDLSENIRFIENSLGTTLRKYFVKGFYEDHLKRYKKRPIYWMVASPKKGFMSLIYMHRYEADTFARVRNSYLTEYIAKLEAHKETLTLTTSSDTASNADKKSADKQMKAIDAKLKEIIEFDRDKMMHFAQNPTEIDLDDGVKVNYCKFRDILYPITGLCK</sequence>
<keyword evidence="1" id="KW-0489">Methyltransferase</keyword>
<protein>
    <submittedName>
        <fullName evidence="1">BREX-1 system adenine-specific DNA-methyltransferase PglX</fullName>
    </submittedName>
</protein>
<dbReference type="AlphaFoldDB" id="A0A7M1B387"/>
<dbReference type="InterPro" id="IPR047939">
    <property type="entry name" value="BREX_1_PglX"/>
</dbReference>
<keyword evidence="2" id="KW-1185">Reference proteome</keyword>
<proteinExistence type="predicted"/>
<evidence type="ECO:0000313" key="2">
    <source>
        <dbReference type="Proteomes" id="UP000593719"/>
    </source>
</evidence>